<protein>
    <submittedName>
        <fullName evidence="1">Uncharacterized protein</fullName>
    </submittedName>
</protein>
<proteinExistence type="predicted"/>
<name>A0A1J6HVU8_9HYPH</name>
<evidence type="ECO:0000313" key="1">
    <source>
        <dbReference type="EMBL" id="OIS90738.1"/>
    </source>
</evidence>
<dbReference type="Proteomes" id="UP000182985">
    <property type="component" value="Unassembled WGS sequence"/>
</dbReference>
<dbReference type="OrthoDB" id="7205619at2"/>
<comment type="caution">
    <text evidence="1">The sequence shown here is derived from an EMBL/GenBank/DDBJ whole genome shotgun (WGS) entry which is preliminary data.</text>
</comment>
<dbReference type="AlphaFoldDB" id="A0A1J6HVU8"/>
<keyword evidence="2" id="KW-1185">Reference proteome</keyword>
<dbReference type="RefSeq" id="WP_071634082.1">
    <property type="nucleotide sequence ID" value="NZ_MOEC01000042.1"/>
</dbReference>
<reference evidence="1 2" key="1">
    <citation type="submission" date="2016-10" db="EMBL/GenBank/DDBJ databases">
        <title>The Draft Genome Sequence of the Potato Rhizosphere Bacteria Ochrobactrum sp. IPA7.2.</title>
        <authorList>
            <person name="Gogoleva N.E."/>
            <person name="Khlopko Y.A."/>
            <person name="Burygin G.L."/>
            <person name="Plotnikov A.O."/>
        </authorList>
    </citation>
    <scope>NUCLEOTIDE SEQUENCE [LARGE SCALE GENOMIC DNA]</scope>
    <source>
        <strain evidence="1 2">IPA7.2</strain>
    </source>
</reference>
<sequence length="118" mass="12867">MAKFNYARSVATANRLIDKFGQTGAIRRTETSGDPWNPGTSDTDYPCTLVALDYDQEDVDGTLIKSTDKKVYVATKGLPIQPTTTDKVLIGGIVSSIVQEKPLNPAGTVVYWELQART</sequence>
<accession>A0A1J6HVU8</accession>
<organism evidence="1 2">
    <name type="scientific">Brucella cytisi</name>
    <dbReference type="NCBI Taxonomy" id="407152"/>
    <lineage>
        <taxon>Bacteria</taxon>
        <taxon>Pseudomonadati</taxon>
        <taxon>Pseudomonadota</taxon>
        <taxon>Alphaproteobacteria</taxon>
        <taxon>Hyphomicrobiales</taxon>
        <taxon>Brucellaceae</taxon>
        <taxon>Brucella/Ochrobactrum group</taxon>
        <taxon>Brucella</taxon>
    </lineage>
</organism>
<gene>
    <name evidence="1" type="ORF">BLA27_25305</name>
</gene>
<dbReference type="EMBL" id="MOEC01000042">
    <property type="protein sequence ID" value="OIS90738.1"/>
    <property type="molecule type" value="Genomic_DNA"/>
</dbReference>
<evidence type="ECO:0000313" key="2">
    <source>
        <dbReference type="Proteomes" id="UP000182985"/>
    </source>
</evidence>